<evidence type="ECO:0000313" key="3">
    <source>
        <dbReference type="Proteomes" id="UP000703269"/>
    </source>
</evidence>
<feature type="compositionally biased region" description="Pro residues" evidence="1">
    <location>
        <begin position="91"/>
        <end position="101"/>
    </location>
</feature>
<feature type="region of interest" description="Disordered" evidence="1">
    <location>
        <begin position="1"/>
        <end position="40"/>
    </location>
</feature>
<accession>A0A9P3GQX9</accession>
<comment type="caution">
    <text evidence="2">The sequence shown here is derived from an EMBL/GenBank/DDBJ whole genome shotgun (WGS) entry which is preliminary data.</text>
</comment>
<dbReference type="AlphaFoldDB" id="A0A9P3GQX9"/>
<dbReference type="EMBL" id="BPQB01000104">
    <property type="protein sequence ID" value="GJE99226.1"/>
    <property type="molecule type" value="Genomic_DNA"/>
</dbReference>
<evidence type="ECO:0000313" key="2">
    <source>
        <dbReference type="EMBL" id="GJE99226.1"/>
    </source>
</evidence>
<protein>
    <submittedName>
        <fullName evidence="2">Uncharacterized protein</fullName>
    </submittedName>
</protein>
<feature type="compositionally biased region" description="Low complexity" evidence="1">
    <location>
        <begin position="29"/>
        <end position="40"/>
    </location>
</feature>
<organism evidence="2 3">
    <name type="scientific">Phanerochaete sordida</name>
    <dbReference type="NCBI Taxonomy" id="48140"/>
    <lineage>
        <taxon>Eukaryota</taxon>
        <taxon>Fungi</taxon>
        <taxon>Dikarya</taxon>
        <taxon>Basidiomycota</taxon>
        <taxon>Agaricomycotina</taxon>
        <taxon>Agaricomycetes</taxon>
        <taxon>Polyporales</taxon>
        <taxon>Phanerochaetaceae</taxon>
        <taxon>Phanerochaete</taxon>
    </lineage>
</organism>
<gene>
    <name evidence="2" type="ORF">PsYK624_154760</name>
</gene>
<name>A0A9P3GQX9_9APHY</name>
<reference evidence="2 3" key="1">
    <citation type="submission" date="2021-08" db="EMBL/GenBank/DDBJ databases">
        <title>Draft Genome Sequence of Phanerochaete sordida strain YK-624.</title>
        <authorList>
            <person name="Mori T."/>
            <person name="Dohra H."/>
            <person name="Suzuki T."/>
            <person name="Kawagishi H."/>
            <person name="Hirai H."/>
        </authorList>
    </citation>
    <scope>NUCLEOTIDE SEQUENCE [LARGE SCALE GENOMIC DNA]</scope>
    <source>
        <strain evidence="2 3">YK-624</strain>
    </source>
</reference>
<evidence type="ECO:0000256" key="1">
    <source>
        <dbReference type="SAM" id="MobiDB-lite"/>
    </source>
</evidence>
<proteinExistence type="predicted"/>
<dbReference type="Proteomes" id="UP000703269">
    <property type="component" value="Unassembled WGS sequence"/>
</dbReference>
<sequence length="101" mass="11070">MLHNCPNLEDLTVSYSQRRGGRLSEPYRGRPSAMRARAPAPLALPDRPLLLAAKPAGPCHRELLVCACESTSSAPRSLPQRRRRHARAPARFPPAPARAAE</sequence>
<feature type="compositionally biased region" description="Basic residues" evidence="1">
    <location>
        <begin position="79"/>
        <end position="88"/>
    </location>
</feature>
<feature type="region of interest" description="Disordered" evidence="1">
    <location>
        <begin position="70"/>
        <end position="101"/>
    </location>
</feature>
<keyword evidence="3" id="KW-1185">Reference proteome</keyword>